<comment type="catalytic activity">
    <reaction evidence="8">
        <text>L-seryl-[protein] + ATP = O-phospho-L-seryl-[protein] + ADP + H(+)</text>
        <dbReference type="Rhea" id="RHEA:17989"/>
        <dbReference type="Rhea" id="RHEA-COMP:9863"/>
        <dbReference type="Rhea" id="RHEA-COMP:11604"/>
        <dbReference type="ChEBI" id="CHEBI:15378"/>
        <dbReference type="ChEBI" id="CHEBI:29999"/>
        <dbReference type="ChEBI" id="CHEBI:30616"/>
        <dbReference type="ChEBI" id="CHEBI:83421"/>
        <dbReference type="ChEBI" id="CHEBI:456216"/>
        <dbReference type="EC" id="2.7.11.11"/>
    </reaction>
</comment>
<dbReference type="SMART" id="SM00220">
    <property type="entry name" value="S_TKc"/>
    <property type="match status" value="1"/>
</dbReference>
<evidence type="ECO:0000313" key="14">
    <source>
        <dbReference type="EMBL" id="CAD7091061.1"/>
    </source>
</evidence>
<evidence type="ECO:0000259" key="12">
    <source>
        <dbReference type="PROSITE" id="PS50011"/>
    </source>
</evidence>
<dbReference type="GO" id="GO:0004691">
    <property type="term" value="F:cAMP-dependent protein kinase activity"/>
    <property type="evidence" value="ECO:0007669"/>
    <property type="project" value="UniProtKB-EC"/>
</dbReference>
<evidence type="ECO:0000259" key="13">
    <source>
        <dbReference type="PROSITE" id="PS51285"/>
    </source>
</evidence>
<comment type="similarity">
    <text evidence="10">Belongs to the protein kinase superfamily.</text>
</comment>
<dbReference type="GO" id="GO:0007476">
    <property type="term" value="P:imaginal disc-derived wing morphogenesis"/>
    <property type="evidence" value="ECO:0007669"/>
    <property type="project" value="UniProtKB-ARBA"/>
</dbReference>
<keyword evidence="15" id="KW-1185">Reference proteome</keyword>
<feature type="domain" description="Protein kinase" evidence="12">
    <location>
        <begin position="56"/>
        <end position="310"/>
    </location>
</feature>
<evidence type="ECO:0000256" key="3">
    <source>
        <dbReference type="ARBA" id="ARBA00022679"/>
    </source>
</evidence>
<keyword evidence="4 9" id="KW-0547">Nucleotide-binding</keyword>
<feature type="domain" description="AGC-kinase C-terminal" evidence="13">
    <location>
        <begin position="311"/>
        <end position="365"/>
    </location>
</feature>
<dbReference type="InterPro" id="IPR000719">
    <property type="entry name" value="Prot_kinase_dom"/>
</dbReference>
<dbReference type="InterPro" id="IPR008271">
    <property type="entry name" value="Ser/Thr_kinase_AS"/>
</dbReference>
<organism evidence="14 15">
    <name type="scientific">Hermetia illucens</name>
    <name type="common">Black soldier fly</name>
    <dbReference type="NCBI Taxonomy" id="343691"/>
    <lineage>
        <taxon>Eukaryota</taxon>
        <taxon>Metazoa</taxon>
        <taxon>Ecdysozoa</taxon>
        <taxon>Arthropoda</taxon>
        <taxon>Hexapoda</taxon>
        <taxon>Insecta</taxon>
        <taxon>Pterygota</taxon>
        <taxon>Neoptera</taxon>
        <taxon>Endopterygota</taxon>
        <taxon>Diptera</taxon>
        <taxon>Brachycera</taxon>
        <taxon>Stratiomyomorpha</taxon>
        <taxon>Stratiomyidae</taxon>
        <taxon>Hermetiinae</taxon>
        <taxon>Hermetia</taxon>
    </lineage>
</organism>
<keyword evidence="2 10" id="KW-0723">Serine/threonine-protein kinase</keyword>
<dbReference type="EMBL" id="LR899013">
    <property type="protein sequence ID" value="CAD7091061.1"/>
    <property type="molecule type" value="Genomic_DNA"/>
</dbReference>
<evidence type="ECO:0000256" key="9">
    <source>
        <dbReference type="PROSITE-ProRule" id="PRU10141"/>
    </source>
</evidence>
<evidence type="ECO:0000256" key="7">
    <source>
        <dbReference type="ARBA" id="ARBA00047292"/>
    </source>
</evidence>
<evidence type="ECO:0000256" key="4">
    <source>
        <dbReference type="ARBA" id="ARBA00022741"/>
    </source>
</evidence>
<dbReference type="GO" id="GO:0005952">
    <property type="term" value="C:cAMP-dependent protein kinase complex"/>
    <property type="evidence" value="ECO:0007669"/>
    <property type="project" value="TreeGrafter"/>
</dbReference>
<dbReference type="Gene3D" id="3.30.200.20">
    <property type="entry name" value="Phosphorylase Kinase, domain 1"/>
    <property type="match status" value="1"/>
</dbReference>
<evidence type="ECO:0000256" key="1">
    <source>
        <dbReference type="ARBA" id="ARBA00012444"/>
    </source>
</evidence>
<dbReference type="PROSITE" id="PS00108">
    <property type="entry name" value="PROTEIN_KINASE_ST"/>
    <property type="match status" value="1"/>
</dbReference>
<protein>
    <recommendedName>
        <fullName evidence="1">cAMP-dependent protein kinase</fullName>
        <ecNumber evidence="1">2.7.11.11</ecNumber>
    </recommendedName>
</protein>
<dbReference type="SUPFAM" id="SSF56112">
    <property type="entry name" value="Protein kinase-like (PK-like)"/>
    <property type="match status" value="1"/>
</dbReference>
<dbReference type="Gene3D" id="1.10.510.10">
    <property type="entry name" value="Transferase(Phosphotransferase) domain 1"/>
    <property type="match status" value="1"/>
</dbReference>
<dbReference type="EC" id="2.7.11.11" evidence="1"/>
<dbReference type="InterPro" id="IPR011009">
    <property type="entry name" value="Kinase-like_dom_sf"/>
</dbReference>
<dbReference type="Pfam" id="PF00069">
    <property type="entry name" value="Pkinase"/>
    <property type="match status" value="1"/>
</dbReference>
<dbReference type="SMART" id="SM00133">
    <property type="entry name" value="S_TK_X"/>
    <property type="match status" value="1"/>
</dbReference>
<keyword evidence="3" id="KW-0808">Transferase</keyword>
<proteinExistence type="inferred from homology"/>
<dbReference type="FunFam" id="1.10.510.10:FF:000005">
    <property type="entry name" value="cAMP-dependent protein kinase catalytic subunit alpha"/>
    <property type="match status" value="1"/>
</dbReference>
<feature type="binding site" evidence="9">
    <location>
        <position position="85"/>
    </location>
    <ligand>
        <name>ATP</name>
        <dbReference type="ChEBI" id="CHEBI:30616"/>
    </ligand>
</feature>
<evidence type="ECO:0000256" key="6">
    <source>
        <dbReference type="ARBA" id="ARBA00022840"/>
    </source>
</evidence>
<dbReference type="PROSITE" id="PS50011">
    <property type="entry name" value="PROTEIN_KINASE_DOM"/>
    <property type="match status" value="1"/>
</dbReference>
<feature type="transmembrane region" description="Helical" evidence="11">
    <location>
        <begin position="158"/>
        <end position="177"/>
    </location>
</feature>
<dbReference type="GO" id="GO:0005524">
    <property type="term" value="F:ATP binding"/>
    <property type="evidence" value="ECO:0007669"/>
    <property type="project" value="UniProtKB-UniRule"/>
</dbReference>
<evidence type="ECO:0000256" key="11">
    <source>
        <dbReference type="SAM" id="Phobius"/>
    </source>
</evidence>
<dbReference type="PANTHER" id="PTHR24353">
    <property type="entry name" value="CYCLIC NUCLEOTIDE-DEPENDENT PROTEIN KINASE"/>
    <property type="match status" value="1"/>
</dbReference>
<name>A0A7R8V1H5_HERIL</name>
<reference evidence="14 15" key="1">
    <citation type="submission" date="2020-11" db="EMBL/GenBank/DDBJ databases">
        <authorList>
            <person name="Wallbank WR R."/>
            <person name="Pardo Diaz C."/>
            <person name="Kozak K."/>
            <person name="Martin S."/>
            <person name="Jiggins C."/>
            <person name="Moest M."/>
            <person name="Warren A I."/>
            <person name="Generalovic N T."/>
            <person name="Byers J.R.P. K."/>
            <person name="Montejo-Kovacevich G."/>
            <person name="Yen C E."/>
        </authorList>
    </citation>
    <scope>NUCLEOTIDE SEQUENCE [LARGE SCALE GENOMIC DNA]</scope>
</reference>
<dbReference type="PROSITE" id="PS51285">
    <property type="entry name" value="AGC_KINASE_CTER"/>
    <property type="match status" value="1"/>
</dbReference>
<keyword evidence="11" id="KW-0472">Membrane</keyword>
<accession>A0A7R8V1H5</accession>
<sequence length="365" mass="41697">MTKKKDEATSPLAKKNVNVKLLKHITNFNIFMDNAKAEFNQKWSKEIHQACTMEDFNFTKQIGSGAFGKVYVAKYLPSDEIVAIKALEKRYLVETGHVTHSKQEVKALNCVQFEFVINLVNFFMDNVYIYLVLPFVSGGEMFFHLATKRKFDEHLAKFYASQVVLAFQYLHGIGLVYRDLKPENIMLCADGYIKLTDFGFCKKINGKRTYTMLGTPQYLAPEIVLSQGYGYAADWWAFGILIYEMSAGFPPFMGTDAAVLEKIPKGKYAFPLHFSSGLKDLIQKLMVYKPSERYGVLKDGANDIKLHEWFKDLDWDGVLFKRVKPPYKPTTEGPSYLSNFDLTVTGELRTSAENEFSNEFATFTV</sequence>
<dbReference type="AlphaFoldDB" id="A0A7R8V1H5"/>
<dbReference type="InParanoid" id="A0A7R8V1H5"/>
<keyword evidence="5" id="KW-0418">Kinase</keyword>
<keyword evidence="11" id="KW-1133">Transmembrane helix</keyword>
<keyword evidence="11" id="KW-0812">Transmembrane</keyword>
<evidence type="ECO:0000256" key="10">
    <source>
        <dbReference type="RuleBase" id="RU000304"/>
    </source>
</evidence>
<gene>
    <name evidence="14" type="ORF">HERILL_LOCUS13507</name>
</gene>
<evidence type="ECO:0000313" key="15">
    <source>
        <dbReference type="Proteomes" id="UP000594454"/>
    </source>
</evidence>
<keyword evidence="6 9" id="KW-0067">ATP-binding</keyword>
<comment type="catalytic activity">
    <reaction evidence="7">
        <text>L-threonyl-[protein] + ATP = O-phospho-L-threonyl-[protein] + ADP + H(+)</text>
        <dbReference type="Rhea" id="RHEA:46608"/>
        <dbReference type="Rhea" id="RHEA-COMP:11060"/>
        <dbReference type="Rhea" id="RHEA-COMP:11605"/>
        <dbReference type="ChEBI" id="CHEBI:15378"/>
        <dbReference type="ChEBI" id="CHEBI:30013"/>
        <dbReference type="ChEBI" id="CHEBI:30616"/>
        <dbReference type="ChEBI" id="CHEBI:61977"/>
        <dbReference type="ChEBI" id="CHEBI:456216"/>
        <dbReference type="EC" id="2.7.11.11"/>
    </reaction>
</comment>
<dbReference type="PANTHER" id="PTHR24353:SF153">
    <property type="entry name" value="CAMP-DEPENDENT PROTEIN KINASE CATALYTIC SUBUNIT 1"/>
    <property type="match status" value="1"/>
</dbReference>
<evidence type="ECO:0000256" key="8">
    <source>
        <dbReference type="ARBA" id="ARBA00047454"/>
    </source>
</evidence>
<evidence type="ECO:0000256" key="5">
    <source>
        <dbReference type="ARBA" id="ARBA00022777"/>
    </source>
</evidence>
<dbReference type="OrthoDB" id="63267at2759"/>
<dbReference type="InterPro" id="IPR000961">
    <property type="entry name" value="AGC-kinase_C"/>
</dbReference>
<dbReference type="Proteomes" id="UP000594454">
    <property type="component" value="Chromosome 5"/>
</dbReference>
<evidence type="ECO:0000256" key="2">
    <source>
        <dbReference type="ARBA" id="ARBA00022527"/>
    </source>
</evidence>
<feature type="transmembrane region" description="Helical" evidence="11">
    <location>
        <begin position="127"/>
        <end position="146"/>
    </location>
</feature>
<dbReference type="InterPro" id="IPR017441">
    <property type="entry name" value="Protein_kinase_ATP_BS"/>
</dbReference>
<dbReference type="GO" id="GO:0005634">
    <property type="term" value="C:nucleus"/>
    <property type="evidence" value="ECO:0007669"/>
    <property type="project" value="TreeGrafter"/>
</dbReference>
<dbReference type="GO" id="GO:0005829">
    <property type="term" value="C:cytosol"/>
    <property type="evidence" value="ECO:0007669"/>
    <property type="project" value="TreeGrafter"/>
</dbReference>
<dbReference type="PROSITE" id="PS00107">
    <property type="entry name" value="PROTEIN_KINASE_ATP"/>
    <property type="match status" value="1"/>
</dbReference>